<keyword evidence="4" id="KW-1185">Reference proteome</keyword>
<dbReference type="PANTHER" id="PTHR10472">
    <property type="entry name" value="D-TYROSYL-TRNA TYR DEACYLASE"/>
    <property type="match status" value="1"/>
</dbReference>
<comment type="catalytic activity">
    <reaction evidence="2">
        <text>glycyl-tRNA(Ala) + H2O = tRNA(Ala) + glycine + H(+)</text>
        <dbReference type="Rhea" id="RHEA:53744"/>
        <dbReference type="Rhea" id="RHEA-COMP:9657"/>
        <dbReference type="Rhea" id="RHEA-COMP:13640"/>
        <dbReference type="ChEBI" id="CHEBI:15377"/>
        <dbReference type="ChEBI" id="CHEBI:15378"/>
        <dbReference type="ChEBI" id="CHEBI:57305"/>
        <dbReference type="ChEBI" id="CHEBI:78442"/>
        <dbReference type="ChEBI" id="CHEBI:78522"/>
    </reaction>
</comment>
<dbReference type="HAMAP" id="MF_00518">
    <property type="entry name" value="Deacylase_Dtd"/>
    <property type="match status" value="1"/>
</dbReference>
<dbReference type="SUPFAM" id="SSF69500">
    <property type="entry name" value="DTD-like"/>
    <property type="match status" value="1"/>
</dbReference>
<dbReference type="EC" id="3.1.1.-" evidence="2"/>
<dbReference type="InterPro" id="IPR023509">
    <property type="entry name" value="DTD-like_sf"/>
</dbReference>
<dbReference type="EMBL" id="BAABWH010000001">
    <property type="protein sequence ID" value="GAA6144427.1"/>
    <property type="molecule type" value="Genomic_DNA"/>
</dbReference>
<comment type="function">
    <text evidence="2">An aminoacyl-tRNA editing enzyme that deacylates mischarged D-aminoacyl-tRNAs. Also deacylates mischarged glycyl-tRNA(Ala), protecting cells against glycine mischarging by AlaRS. Acts via tRNA-based rather than protein-based catalysis; rejects L-amino acids rather than detecting D-amino acids in the active site. By recycling D-aminoacyl-tRNA to D-amino acids and free tRNA molecules, this enzyme counteracts the toxicity associated with the formation of D-aminoacyl-tRNA entities in vivo and helps enforce protein L-homochirality.</text>
</comment>
<comment type="similarity">
    <text evidence="1 2">Belongs to the DTD family.</text>
</comment>
<dbReference type="PANTHER" id="PTHR10472:SF5">
    <property type="entry name" value="D-AMINOACYL-TRNA DEACYLASE 1"/>
    <property type="match status" value="1"/>
</dbReference>
<comment type="subunit">
    <text evidence="2">Homodimer.</text>
</comment>
<protein>
    <recommendedName>
        <fullName evidence="2">D-aminoacyl-tRNA deacylase</fullName>
        <shortName evidence="2">DTD</shortName>
        <ecNumber evidence="2">3.1.1.96</ecNumber>
    </recommendedName>
    <alternativeName>
        <fullName evidence="2">Gly-tRNA(Ala) deacylase</fullName>
        <ecNumber evidence="2">3.1.1.-</ecNumber>
    </alternativeName>
</protein>
<comment type="domain">
    <text evidence="2">A Gly-cisPro motif from one monomer fits into the active site of the other monomer to allow specific chiral rejection of L-amino acids.</text>
</comment>
<dbReference type="Gene3D" id="3.50.80.10">
    <property type="entry name" value="D-tyrosyl-tRNA(Tyr) deacylase"/>
    <property type="match status" value="1"/>
</dbReference>
<accession>A0ABP9ZWF2</accession>
<organism evidence="3 4">
    <name type="scientific">Thalassolituus maritimus</name>
    <dbReference type="NCBI Taxonomy" id="484498"/>
    <lineage>
        <taxon>Bacteria</taxon>
        <taxon>Pseudomonadati</taxon>
        <taxon>Pseudomonadota</taxon>
        <taxon>Gammaproteobacteria</taxon>
        <taxon>Oceanospirillales</taxon>
        <taxon>Oceanospirillaceae</taxon>
        <taxon>Thalassolituus</taxon>
    </lineage>
</organism>
<evidence type="ECO:0000256" key="1">
    <source>
        <dbReference type="ARBA" id="ARBA00009673"/>
    </source>
</evidence>
<keyword evidence="2" id="KW-0378">Hydrolase</keyword>
<dbReference type="NCBIfam" id="TIGR00256">
    <property type="entry name" value="D-aminoacyl-tRNA deacylase"/>
    <property type="match status" value="1"/>
</dbReference>
<evidence type="ECO:0000313" key="4">
    <source>
        <dbReference type="Proteomes" id="UP001481413"/>
    </source>
</evidence>
<proteinExistence type="inferred from homology"/>
<gene>
    <name evidence="2" type="primary">dtd</name>
    <name evidence="3" type="ORF">NBRC116585_05440</name>
</gene>
<comment type="caution">
    <text evidence="3">The sequence shown here is derived from an EMBL/GenBank/DDBJ whole genome shotgun (WGS) entry which is preliminary data.</text>
</comment>
<dbReference type="Proteomes" id="UP001481413">
    <property type="component" value="Unassembled WGS sequence"/>
</dbReference>
<feature type="short sequence motif" description="Gly-cisPro motif, important for rejection of L-amino acids" evidence="2">
    <location>
        <begin position="191"/>
        <end position="192"/>
    </location>
</feature>
<keyword evidence="2" id="KW-0963">Cytoplasm</keyword>
<evidence type="ECO:0000313" key="3">
    <source>
        <dbReference type="EMBL" id="GAA6144427.1"/>
    </source>
</evidence>
<sequence length="199" mass="21075">MCSVVLALQILLTVFSEYRTGYPAAANAPYFVSVTGVSAALSAAVICALSRGVSEVIGLIQRVSTASVSIEGEVVGEAGKGLLLLLGVQKGDDKQKADRLLDKLLRYRVFPDDDGKMNLSLVDIAGDLLVVSQFTLAADTRKGTRPGFSSAATPADAEALYDYFCEAAKERVSMATGRFGADMQVSLVNDGPVTFWLEV</sequence>
<name>A0ABP9ZWF2_9GAMM</name>
<dbReference type="Pfam" id="PF02580">
    <property type="entry name" value="Tyr_Deacylase"/>
    <property type="match status" value="1"/>
</dbReference>
<keyword evidence="2" id="KW-0820">tRNA-binding</keyword>
<evidence type="ECO:0000256" key="2">
    <source>
        <dbReference type="HAMAP-Rule" id="MF_00518"/>
    </source>
</evidence>
<dbReference type="EC" id="3.1.1.96" evidence="2"/>
<comment type="subcellular location">
    <subcellularLocation>
        <location evidence="2">Cytoplasm</location>
    </subcellularLocation>
</comment>
<comment type="catalytic activity">
    <reaction evidence="2">
        <text>a D-aminoacyl-tRNA + H2O = a tRNA + a D-alpha-amino acid + H(+)</text>
        <dbReference type="Rhea" id="RHEA:13953"/>
        <dbReference type="Rhea" id="RHEA-COMP:10123"/>
        <dbReference type="Rhea" id="RHEA-COMP:10124"/>
        <dbReference type="ChEBI" id="CHEBI:15377"/>
        <dbReference type="ChEBI" id="CHEBI:15378"/>
        <dbReference type="ChEBI" id="CHEBI:59871"/>
        <dbReference type="ChEBI" id="CHEBI:78442"/>
        <dbReference type="ChEBI" id="CHEBI:79333"/>
        <dbReference type="EC" id="3.1.1.96"/>
    </reaction>
</comment>
<keyword evidence="2" id="KW-0694">RNA-binding</keyword>
<reference evidence="3 4" key="1">
    <citation type="submission" date="2024-04" db="EMBL/GenBank/DDBJ databases">
        <title>Draft genome sequence of Thalassolituus maritimus NBRC 116585.</title>
        <authorList>
            <person name="Miyakawa T."/>
            <person name="Kusuya Y."/>
            <person name="Miura T."/>
        </authorList>
    </citation>
    <scope>NUCLEOTIDE SEQUENCE [LARGE SCALE GENOMIC DNA]</scope>
    <source>
        <strain evidence="3 4">5NW40-0001</strain>
    </source>
</reference>
<dbReference type="InterPro" id="IPR003732">
    <property type="entry name" value="Daa-tRNA_deacyls_DTD"/>
</dbReference>